<keyword evidence="4" id="KW-1185">Reference proteome</keyword>
<dbReference type="EMBL" id="MCOG01000179">
    <property type="protein sequence ID" value="ORY29599.1"/>
    <property type="molecule type" value="Genomic_DNA"/>
</dbReference>
<gene>
    <name evidence="3" type="ORF">LY90DRAFT_705537</name>
</gene>
<dbReference type="STRING" id="1754190.A0A1Y2B443"/>
<comment type="caution">
    <text evidence="3">The sequence shown here is derived from an EMBL/GenBank/DDBJ whole genome shotgun (WGS) entry which is preliminary data.</text>
</comment>
<evidence type="ECO:0000313" key="4">
    <source>
        <dbReference type="Proteomes" id="UP000193920"/>
    </source>
</evidence>
<keyword evidence="2" id="KW-0472">Membrane</keyword>
<dbReference type="OrthoDB" id="97518at2759"/>
<dbReference type="Gene3D" id="2.40.160.200">
    <property type="entry name" value="LURP1-related"/>
    <property type="match status" value="1"/>
</dbReference>
<organism evidence="3 4">
    <name type="scientific">Neocallimastix californiae</name>
    <dbReference type="NCBI Taxonomy" id="1754190"/>
    <lineage>
        <taxon>Eukaryota</taxon>
        <taxon>Fungi</taxon>
        <taxon>Fungi incertae sedis</taxon>
        <taxon>Chytridiomycota</taxon>
        <taxon>Chytridiomycota incertae sedis</taxon>
        <taxon>Neocallimastigomycetes</taxon>
        <taxon>Neocallimastigales</taxon>
        <taxon>Neocallimastigaceae</taxon>
        <taxon>Neocallimastix</taxon>
    </lineage>
</organism>
<protein>
    <recommendedName>
        <fullName evidence="5">DUF567-domain-containing protein</fullName>
    </recommendedName>
</protein>
<sequence>MTVALKDVKPKAVILTTDERYVKNEPTILVLEENISYNGRTCVIRDINKKEYFKCKNKNTCYTDGKVLKDMNGSKILGIRSIGLLKFKHEIYNPKKAIGTVAKDYTLSQKALKLSFHNKATHSEEKLVMKFNNGSKEALIFNSKGENATLVGRIHFKSNFFKKNYYYIEIAPMVDLALMICFAIAFDTFKHE</sequence>
<evidence type="ECO:0000256" key="2">
    <source>
        <dbReference type="SAM" id="Phobius"/>
    </source>
</evidence>
<comment type="similarity">
    <text evidence="1">Belongs to the LOR family.</text>
</comment>
<name>A0A1Y2B443_9FUNG</name>
<accession>A0A1Y2B443</accession>
<keyword evidence="2" id="KW-1133">Transmembrane helix</keyword>
<dbReference type="Proteomes" id="UP000193920">
    <property type="component" value="Unassembled WGS sequence"/>
</dbReference>
<evidence type="ECO:0008006" key="5">
    <source>
        <dbReference type="Google" id="ProtNLM"/>
    </source>
</evidence>
<dbReference type="Pfam" id="PF04525">
    <property type="entry name" value="LOR"/>
    <property type="match status" value="1"/>
</dbReference>
<dbReference type="AlphaFoldDB" id="A0A1Y2B443"/>
<dbReference type="InterPro" id="IPR007612">
    <property type="entry name" value="LOR"/>
</dbReference>
<proteinExistence type="inferred from homology"/>
<dbReference type="InterPro" id="IPR038595">
    <property type="entry name" value="LOR_sf"/>
</dbReference>
<dbReference type="SUPFAM" id="SSF54518">
    <property type="entry name" value="Tubby C-terminal domain-like"/>
    <property type="match status" value="1"/>
</dbReference>
<reference evidence="3 4" key="1">
    <citation type="submission" date="2016-08" db="EMBL/GenBank/DDBJ databases">
        <title>A Parts List for Fungal Cellulosomes Revealed by Comparative Genomics.</title>
        <authorList>
            <consortium name="DOE Joint Genome Institute"/>
            <person name="Haitjema C.H."/>
            <person name="Gilmore S.P."/>
            <person name="Henske J.K."/>
            <person name="Solomon K.V."/>
            <person name="De Groot R."/>
            <person name="Kuo A."/>
            <person name="Mondo S.J."/>
            <person name="Salamov A.A."/>
            <person name="Labutti K."/>
            <person name="Zhao Z."/>
            <person name="Chiniquy J."/>
            <person name="Barry K."/>
            <person name="Brewer H.M."/>
            <person name="Purvine S.O."/>
            <person name="Wright A.T."/>
            <person name="Boxma B."/>
            <person name="Van Alen T."/>
            <person name="Hackstein J.H."/>
            <person name="Baker S.E."/>
            <person name="Grigoriev I.V."/>
            <person name="O'Malley M.A."/>
        </authorList>
    </citation>
    <scope>NUCLEOTIDE SEQUENCE [LARGE SCALE GENOMIC DNA]</scope>
    <source>
        <strain evidence="3 4">G1</strain>
    </source>
</reference>
<keyword evidence="2" id="KW-0812">Transmembrane</keyword>
<feature type="transmembrane region" description="Helical" evidence="2">
    <location>
        <begin position="165"/>
        <end position="186"/>
    </location>
</feature>
<evidence type="ECO:0000313" key="3">
    <source>
        <dbReference type="EMBL" id="ORY29599.1"/>
    </source>
</evidence>
<evidence type="ECO:0000256" key="1">
    <source>
        <dbReference type="ARBA" id="ARBA00005437"/>
    </source>
</evidence>
<dbReference type="InterPro" id="IPR025659">
    <property type="entry name" value="Tubby-like_C"/>
</dbReference>